<dbReference type="AlphaFoldDB" id="A0A2N9LVR5"/>
<proteinExistence type="predicted"/>
<sequence length="64" mass="6673">MVHSIAGHPVDSADPACVQPLDGVAPLKYFGLPPITKSFSEVQEHAYIEPLATGRDASVGPDAT</sequence>
<protein>
    <submittedName>
        <fullName evidence="1">Uncharacterized protein</fullName>
    </submittedName>
</protein>
<reference evidence="2" key="1">
    <citation type="submission" date="2018-02" db="EMBL/GenBank/DDBJ databases">
        <authorList>
            <person name="Hausmann B."/>
        </authorList>
    </citation>
    <scope>NUCLEOTIDE SEQUENCE [LARGE SCALE GENOMIC DNA]</scope>
    <source>
        <strain evidence="2">Peat soil MAG SbA5</strain>
    </source>
</reference>
<organism evidence="1 2">
    <name type="scientific">Candidatus Sulfuritelmatomonas gaucii</name>
    <dbReference type="NCBI Taxonomy" id="2043161"/>
    <lineage>
        <taxon>Bacteria</taxon>
        <taxon>Pseudomonadati</taxon>
        <taxon>Acidobacteriota</taxon>
        <taxon>Terriglobia</taxon>
        <taxon>Terriglobales</taxon>
        <taxon>Acidobacteriaceae</taxon>
        <taxon>Candidatus Sulfuritelmatomonas</taxon>
    </lineage>
</organism>
<evidence type="ECO:0000313" key="2">
    <source>
        <dbReference type="Proteomes" id="UP000239735"/>
    </source>
</evidence>
<dbReference type="EMBL" id="OKRB01000118">
    <property type="protein sequence ID" value="SPE27328.1"/>
    <property type="molecule type" value="Genomic_DNA"/>
</dbReference>
<dbReference type="Proteomes" id="UP000239735">
    <property type="component" value="Unassembled WGS sequence"/>
</dbReference>
<accession>A0A2N9LVR5</accession>
<gene>
    <name evidence="1" type="ORF">SBA5_590039</name>
</gene>
<name>A0A2N9LVR5_9BACT</name>
<evidence type="ECO:0000313" key="1">
    <source>
        <dbReference type="EMBL" id="SPE27328.1"/>
    </source>
</evidence>